<accession>A0ABN7P566</accession>
<feature type="domain" description="Serine/threonine-protein phosphatase 4 regulatory subunit 3-like central" evidence="3">
    <location>
        <begin position="2"/>
        <end position="201"/>
    </location>
</feature>
<evidence type="ECO:0000313" key="5">
    <source>
        <dbReference type="Proteomes" id="UP001153148"/>
    </source>
</evidence>
<comment type="caution">
    <text evidence="4">The sequence shown here is derived from an EMBL/GenBank/DDBJ whole genome shotgun (WGS) entry which is preliminary data.</text>
</comment>
<dbReference type="EMBL" id="CAJPIN010015120">
    <property type="protein sequence ID" value="CAG2061247.1"/>
    <property type="molecule type" value="Genomic_DNA"/>
</dbReference>
<dbReference type="InterPro" id="IPR051137">
    <property type="entry name" value="PP4R3-like"/>
</dbReference>
<evidence type="ECO:0000256" key="1">
    <source>
        <dbReference type="ARBA" id="ARBA00004123"/>
    </source>
</evidence>
<protein>
    <recommendedName>
        <fullName evidence="3">Serine/threonine-protein phosphatase 4 regulatory subunit 3-like central domain-containing protein</fullName>
    </recommendedName>
</protein>
<proteinExistence type="predicted"/>
<organism evidence="4 5">
    <name type="scientific">Timema podura</name>
    <name type="common">Walking stick</name>
    <dbReference type="NCBI Taxonomy" id="61482"/>
    <lineage>
        <taxon>Eukaryota</taxon>
        <taxon>Metazoa</taxon>
        <taxon>Ecdysozoa</taxon>
        <taxon>Arthropoda</taxon>
        <taxon>Hexapoda</taxon>
        <taxon>Insecta</taxon>
        <taxon>Pterygota</taxon>
        <taxon>Neoptera</taxon>
        <taxon>Polyneoptera</taxon>
        <taxon>Phasmatodea</taxon>
        <taxon>Timematodea</taxon>
        <taxon>Timematoidea</taxon>
        <taxon>Timematidae</taxon>
        <taxon>Timema</taxon>
    </lineage>
</organism>
<evidence type="ECO:0000256" key="2">
    <source>
        <dbReference type="ARBA" id="ARBA00023242"/>
    </source>
</evidence>
<evidence type="ECO:0000313" key="4">
    <source>
        <dbReference type="EMBL" id="CAG2061247.1"/>
    </source>
</evidence>
<sequence length="203" mass="23979">MRKEKLAVALENDGYIRKLLNLFHMCEDLENSEGLHCLYETFKNIFLLNKNALFEVMFCEETIFDVVGCLEYDPSSPSPKRHRQYLKQLARFKEVIPINNPELLAKIHQTYRVQYIQDVVLPTPSVFEDNMLSTLSSFIFFNKVEIVTLIQEDEKFLNELFSQLTDDATDDHKRRELVLFLKEFCNFSQNLQPQAKETFYKVC</sequence>
<dbReference type="Proteomes" id="UP001153148">
    <property type="component" value="Unassembled WGS sequence"/>
</dbReference>
<dbReference type="Pfam" id="PF04802">
    <property type="entry name" value="PP4R3"/>
    <property type="match status" value="1"/>
</dbReference>
<evidence type="ECO:0000259" key="3">
    <source>
        <dbReference type="Pfam" id="PF04802"/>
    </source>
</evidence>
<reference evidence="4" key="1">
    <citation type="submission" date="2021-03" db="EMBL/GenBank/DDBJ databases">
        <authorList>
            <person name="Tran Van P."/>
        </authorList>
    </citation>
    <scope>NUCLEOTIDE SEQUENCE</scope>
</reference>
<gene>
    <name evidence="4" type="ORF">TPAB3V08_LOCUS8202</name>
</gene>
<keyword evidence="5" id="KW-1185">Reference proteome</keyword>
<comment type="subcellular location">
    <subcellularLocation>
        <location evidence="1">Nucleus</location>
    </subcellularLocation>
</comment>
<dbReference type="InterPro" id="IPR006887">
    <property type="entry name" value="P4R3-like_central_dom"/>
</dbReference>
<name>A0ABN7P566_TIMPD</name>
<keyword evidence="2" id="KW-0539">Nucleus</keyword>
<dbReference type="PANTHER" id="PTHR23318:SF0">
    <property type="entry name" value="SERINE_THREONINE-PROTEIN PHOSPHATASE 4 REGULATORY SUBUNIT 3"/>
    <property type="match status" value="1"/>
</dbReference>
<dbReference type="PANTHER" id="PTHR23318">
    <property type="entry name" value="ATP SYNTHASE GAMMA-RELATED"/>
    <property type="match status" value="1"/>
</dbReference>